<dbReference type="Proteomes" id="UP000186309">
    <property type="component" value="Chromosome"/>
</dbReference>
<dbReference type="STRING" id="1387353.BSF38_03198"/>
<keyword evidence="4" id="KW-1185">Reference proteome</keyword>
<dbReference type="PANTHER" id="PTHR12526:SF637">
    <property type="entry name" value="GLYCOSYLTRANSFERASE EPSF-RELATED"/>
    <property type="match status" value="1"/>
</dbReference>
<dbReference type="OrthoDB" id="232381at2"/>
<sequence length="395" mass="42575">MTATTVTATANTRPTQTARSGWLHLCNGLDPVRDGGMVPSILGMTGALQRAGGDVRIVTSTPSRLDAATIAGGVAIAGPETNVAEAVGSAEVVHMHGLWQTHTRRGGRFAREARVPYVMATHGMTDPWALRHKAWKKKLYLTLVESRNLRRASCLHALSRPEIGHLRGLAPWAPVCFVPNGVDLAAFDDLPPRSVIEAEHPELKGKFVLLFFGRLHAKKGINLLAEAMRTLCPAFPELHVLIAGKDDGEWPAFADRVADAGLTDRMTYVGHVGGERARQVWAAADAFTLPSYSEGFSMAILEALACSLPCMFTTACHFSEAAQADAALVVEPRADAVTQALRNLLERSPAERAKLGANGRRLVESDYTWDQQADRLASVYRWLSGGGPSPDCVVS</sequence>
<dbReference type="InterPro" id="IPR028098">
    <property type="entry name" value="Glyco_trans_4-like_N"/>
</dbReference>
<dbReference type="Gene3D" id="3.40.50.2000">
    <property type="entry name" value="Glycogen Phosphorylase B"/>
    <property type="match status" value="2"/>
</dbReference>
<evidence type="ECO:0000259" key="2">
    <source>
        <dbReference type="Pfam" id="PF13579"/>
    </source>
</evidence>
<evidence type="ECO:0000259" key="1">
    <source>
        <dbReference type="Pfam" id="PF00534"/>
    </source>
</evidence>
<dbReference type="Pfam" id="PF13579">
    <property type="entry name" value="Glyco_trans_4_4"/>
    <property type="match status" value="1"/>
</dbReference>
<evidence type="ECO:0000313" key="3">
    <source>
        <dbReference type="EMBL" id="APW61673.1"/>
    </source>
</evidence>
<dbReference type="RefSeq" id="WP_076347204.1">
    <property type="nucleotide sequence ID" value="NZ_CP019082.1"/>
</dbReference>
<name>A0A1U7CS20_9BACT</name>
<accession>A0A1U7CS20</accession>
<keyword evidence="3" id="KW-0808">Transferase</keyword>
<gene>
    <name evidence="3" type="ORF">BSF38_03198</name>
</gene>
<feature type="domain" description="Glycosyltransferase subfamily 4-like N-terminal" evidence="2">
    <location>
        <begin position="35"/>
        <end position="181"/>
    </location>
</feature>
<dbReference type="SUPFAM" id="SSF53756">
    <property type="entry name" value="UDP-Glycosyltransferase/glycogen phosphorylase"/>
    <property type="match status" value="1"/>
</dbReference>
<reference evidence="4" key="1">
    <citation type="submission" date="2016-12" db="EMBL/GenBank/DDBJ databases">
        <title>Comparative genomics of four Isosphaeraceae planctomycetes: a common pool of plasmids and glycoside hydrolase genes.</title>
        <authorList>
            <person name="Ivanova A."/>
        </authorList>
    </citation>
    <scope>NUCLEOTIDE SEQUENCE [LARGE SCALE GENOMIC DNA]</scope>
    <source>
        <strain evidence="4">PX4</strain>
    </source>
</reference>
<organism evidence="3 4">
    <name type="scientific">Paludisphaera borealis</name>
    <dbReference type="NCBI Taxonomy" id="1387353"/>
    <lineage>
        <taxon>Bacteria</taxon>
        <taxon>Pseudomonadati</taxon>
        <taxon>Planctomycetota</taxon>
        <taxon>Planctomycetia</taxon>
        <taxon>Isosphaerales</taxon>
        <taxon>Isosphaeraceae</taxon>
        <taxon>Paludisphaera</taxon>
    </lineage>
</organism>
<dbReference type="EMBL" id="CP019082">
    <property type="protein sequence ID" value="APW61673.1"/>
    <property type="molecule type" value="Genomic_DNA"/>
</dbReference>
<protein>
    <submittedName>
        <fullName evidence="3">GT4 family glycosyltransferase</fullName>
    </submittedName>
</protein>
<feature type="domain" description="Glycosyl transferase family 1" evidence="1">
    <location>
        <begin position="197"/>
        <end position="361"/>
    </location>
</feature>
<dbReference type="Pfam" id="PF00534">
    <property type="entry name" value="Glycos_transf_1"/>
    <property type="match status" value="1"/>
</dbReference>
<dbReference type="AlphaFoldDB" id="A0A1U7CS20"/>
<dbReference type="InterPro" id="IPR001296">
    <property type="entry name" value="Glyco_trans_1"/>
</dbReference>
<dbReference type="KEGG" id="pbor:BSF38_03198"/>
<dbReference type="PANTHER" id="PTHR12526">
    <property type="entry name" value="GLYCOSYLTRANSFERASE"/>
    <property type="match status" value="1"/>
</dbReference>
<evidence type="ECO:0000313" key="4">
    <source>
        <dbReference type="Proteomes" id="UP000186309"/>
    </source>
</evidence>
<dbReference type="GO" id="GO:0016757">
    <property type="term" value="F:glycosyltransferase activity"/>
    <property type="evidence" value="ECO:0007669"/>
    <property type="project" value="InterPro"/>
</dbReference>
<proteinExistence type="predicted"/>